<dbReference type="EMBL" id="CACRSU010000017">
    <property type="protein sequence ID" value="VYT16931.1"/>
    <property type="molecule type" value="Genomic_DNA"/>
</dbReference>
<dbReference type="AlphaFoldDB" id="A0A6N2UKT7"/>
<protein>
    <submittedName>
        <fullName evidence="1">Uncharacterized protein</fullName>
    </submittedName>
</protein>
<gene>
    <name evidence="1" type="ORF">BILFYP9_02064</name>
</gene>
<proteinExistence type="predicted"/>
<dbReference type="RefSeq" id="WP_135036990.1">
    <property type="nucleotide sequence ID" value="NZ_CACRSU010000017.1"/>
</dbReference>
<organism evidence="1">
    <name type="scientific">Bacteroides intestinalis</name>
    <dbReference type="NCBI Taxonomy" id="329854"/>
    <lineage>
        <taxon>Bacteria</taxon>
        <taxon>Pseudomonadati</taxon>
        <taxon>Bacteroidota</taxon>
        <taxon>Bacteroidia</taxon>
        <taxon>Bacteroidales</taxon>
        <taxon>Bacteroidaceae</taxon>
        <taxon>Bacteroides</taxon>
    </lineage>
</organism>
<accession>A0A6N2UKT7</accession>
<name>A0A6N2UKT7_9BACE</name>
<reference evidence="1" key="1">
    <citation type="submission" date="2019-11" db="EMBL/GenBank/DDBJ databases">
        <authorList>
            <person name="Feng L."/>
        </authorList>
    </citation>
    <scope>NUCLEOTIDE SEQUENCE</scope>
    <source>
        <strain evidence="1">BintestinalisLFYP9</strain>
    </source>
</reference>
<sequence length="167" mass="18596">MSFEELKRALAAEAQAKGICSEWYSFILRATSKERLLTLFVKGLDFVFDNDFPSAELRAEFKGLHEHYGVFIDEPFSVADMRRIVAFGTSEGKARFSGFCAAQVWARDDTKLVVEVEDNAFVCIDITSRTKVEITASGTAKVTVFQHGGECINRASGNANIKVIDKR</sequence>
<evidence type="ECO:0000313" key="1">
    <source>
        <dbReference type="EMBL" id="VYT16931.1"/>
    </source>
</evidence>